<dbReference type="GO" id="GO:0043190">
    <property type="term" value="C:ATP-binding cassette (ABC) transporter complex"/>
    <property type="evidence" value="ECO:0007669"/>
    <property type="project" value="InterPro"/>
</dbReference>
<keyword evidence="1" id="KW-0997">Cell inner membrane</keyword>
<feature type="transmembrane region" description="Helical" evidence="1">
    <location>
        <begin position="311"/>
        <end position="335"/>
    </location>
</feature>
<dbReference type="AlphaFoldDB" id="A0A0U1Q0I3"/>
<dbReference type="PATRIC" id="fig|1610491.3.peg.1154"/>
<evidence type="ECO:0000256" key="1">
    <source>
        <dbReference type="RuleBase" id="RU362044"/>
    </source>
</evidence>
<sequence length="374" mass="40651">MQQHYPSLERDAEGQGAPWRLLGCWDAAMLSDRKVWRQLRGTLRNAAQTPAAWDLTQAERFDHIAAQLLWYAWGGREPADLQASQAQRAILERVARFTPTDPLADPDDTWLKGFQKIGQLSLNGMTHAFKMLALVGQLLIDMLKVVRQPLRGPWHDFSAHLFRMGAQALPITALVGFLIGVVIAYLLALQLRQFGADAFIVNILGISLTRELGPLLAAILVAGRSGSAITAQIGVMRVNEELDAMRVMGIAHGFRLVLPRAMALAIAMPLVSLWTTLAALLGGIWASDFALGVSPAYFLESLPDAVNIANLWLGMAKSVVFGLAIALIGCHWGLWVQPNTESLGNGTTASVVTSITAVIVIDAVFAIIFRNVGF</sequence>
<dbReference type="PANTHER" id="PTHR30188">
    <property type="entry name" value="ABC TRANSPORTER PERMEASE PROTEIN-RELATED"/>
    <property type="match status" value="1"/>
</dbReference>
<comment type="caution">
    <text evidence="1">Lacks conserved residue(s) required for the propagation of feature annotation.</text>
</comment>
<dbReference type="NCBIfam" id="TIGR00056">
    <property type="entry name" value="MlaE family lipid ABC transporter permease subunit"/>
    <property type="match status" value="1"/>
</dbReference>
<dbReference type="Pfam" id="PF02405">
    <property type="entry name" value="MlaE"/>
    <property type="match status" value="1"/>
</dbReference>
<keyword evidence="1" id="KW-0812">Transmembrane</keyword>
<keyword evidence="3" id="KW-1185">Reference proteome</keyword>
<gene>
    <name evidence="2" type="ORF">AAV94_05415</name>
</gene>
<feature type="transmembrane region" description="Helical" evidence="1">
    <location>
        <begin position="347"/>
        <end position="369"/>
    </location>
</feature>
<reference evidence="2 3" key="1">
    <citation type="submission" date="2015-05" db="EMBL/GenBank/DDBJ databases">
        <title>Draft genome sequence of Lampropedia sp. CT6, isolated from the microbial mat of a hot water spring, located at Manikaran, India.</title>
        <authorList>
            <person name="Tripathi C."/>
            <person name="Rani P."/>
            <person name="Mahato N.K."/>
            <person name="Lal R."/>
        </authorList>
    </citation>
    <scope>NUCLEOTIDE SEQUENCE [LARGE SCALE GENOMIC DNA]</scope>
    <source>
        <strain evidence="2 3">CT6</strain>
    </source>
</reference>
<name>A0A0U1Q0I3_9BURK</name>
<feature type="transmembrane region" description="Helical" evidence="1">
    <location>
        <begin position="280"/>
        <end position="299"/>
    </location>
</feature>
<keyword evidence="1" id="KW-1133">Transmembrane helix</keyword>
<dbReference type="GO" id="GO:0005548">
    <property type="term" value="F:phospholipid transporter activity"/>
    <property type="evidence" value="ECO:0007669"/>
    <property type="project" value="TreeGrafter"/>
</dbReference>
<proteinExistence type="inferred from homology"/>
<accession>A0A0U1Q0I3</accession>
<dbReference type="Proteomes" id="UP000050580">
    <property type="component" value="Unassembled WGS sequence"/>
</dbReference>
<evidence type="ECO:0000313" key="2">
    <source>
        <dbReference type="EMBL" id="KKW68269.1"/>
    </source>
</evidence>
<dbReference type="InterPro" id="IPR003453">
    <property type="entry name" value="ABC_MlaE_roteobac"/>
</dbReference>
<comment type="caution">
    <text evidence="2">The sequence shown here is derived from an EMBL/GenBank/DDBJ whole genome shotgun (WGS) entry which is preliminary data.</text>
</comment>
<comment type="similarity">
    <text evidence="1">Belongs to the MlaE permease family.</text>
</comment>
<evidence type="ECO:0000313" key="3">
    <source>
        <dbReference type="Proteomes" id="UP000050580"/>
    </source>
</evidence>
<dbReference type="EMBL" id="LBNQ01000020">
    <property type="protein sequence ID" value="KKW68269.1"/>
    <property type="molecule type" value="Genomic_DNA"/>
</dbReference>
<dbReference type="PANTHER" id="PTHR30188:SF3">
    <property type="entry name" value="ABC TRANSPORTER PERMEASE"/>
    <property type="match status" value="1"/>
</dbReference>
<protein>
    <submittedName>
        <fullName evidence="2">ABC transporter permease</fullName>
    </submittedName>
</protein>
<keyword evidence="1" id="KW-1003">Cell membrane</keyword>
<feature type="transmembrane region" description="Helical" evidence="1">
    <location>
        <begin position="166"/>
        <end position="187"/>
    </location>
</feature>
<keyword evidence="1" id="KW-0472">Membrane</keyword>
<organism evidence="2 3">
    <name type="scientific">Lampropedia cohaerens</name>
    <dbReference type="NCBI Taxonomy" id="1610491"/>
    <lineage>
        <taxon>Bacteria</taxon>
        <taxon>Pseudomonadati</taxon>
        <taxon>Pseudomonadota</taxon>
        <taxon>Betaproteobacteria</taxon>
        <taxon>Burkholderiales</taxon>
        <taxon>Comamonadaceae</taxon>
        <taxon>Lampropedia</taxon>
    </lineage>
</organism>
<comment type="subcellular location">
    <subcellularLocation>
        <location evidence="1">Cell inner membrane</location>
        <topology evidence="1">Multi-pass membrane protein</topology>
    </subcellularLocation>
</comment>
<dbReference type="STRING" id="1610491.AAV94_05415"/>
<dbReference type="InterPro" id="IPR030802">
    <property type="entry name" value="Permease_MalE"/>
</dbReference>